<proteinExistence type="predicted"/>
<dbReference type="SUPFAM" id="SSF50939">
    <property type="entry name" value="Sialidases"/>
    <property type="match status" value="1"/>
</dbReference>
<dbReference type="Proteomes" id="UP000612585">
    <property type="component" value="Unassembled WGS sequence"/>
</dbReference>
<dbReference type="AlphaFoldDB" id="A0A8J3ZD92"/>
<protein>
    <submittedName>
        <fullName evidence="1">Uncharacterized protein</fullName>
    </submittedName>
</protein>
<organism evidence="1 2">
    <name type="scientific">Virgisporangium aurantiacum</name>
    <dbReference type="NCBI Taxonomy" id="175570"/>
    <lineage>
        <taxon>Bacteria</taxon>
        <taxon>Bacillati</taxon>
        <taxon>Actinomycetota</taxon>
        <taxon>Actinomycetes</taxon>
        <taxon>Micromonosporales</taxon>
        <taxon>Micromonosporaceae</taxon>
        <taxon>Virgisporangium</taxon>
    </lineage>
</organism>
<gene>
    <name evidence="1" type="ORF">Vau01_071010</name>
</gene>
<name>A0A8J3ZD92_9ACTN</name>
<evidence type="ECO:0000313" key="2">
    <source>
        <dbReference type="Proteomes" id="UP000612585"/>
    </source>
</evidence>
<sequence length="301" mass="32933">MDDLLTDVPAATYRYGVVDDRGVSMDTLKVVEDPAGGYFAVYHSRPRKNAFTVHLAHSRDLMTWHHRADLDHDASQPMITPLADGGFLVAVEAGGAGRPAWLRVCRYPTRESLLDARPDRTFDAPHTLVPADRYAEGTPHIEHASPDGSVIDLGFHYFRDGTVDRQGRGRLTDFRDWRCAPEPALDAAIEAWGVRGNIGGRDSALILSDGVASERIILIEGQLRPGDWGSWRVFKYDSVTKRASPLAIRTHGGSTAFANPTVTALRSPRGGSALVVTLFVFSEGAAAGEAGPLIYFRDLRR</sequence>
<keyword evidence="2" id="KW-1185">Reference proteome</keyword>
<reference evidence="1" key="1">
    <citation type="submission" date="2021-01" db="EMBL/GenBank/DDBJ databases">
        <title>Whole genome shotgun sequence of Virgisporangium aurantiacum NBRC 16421.</title>
        <authorList>
            <person name="Komaki H."/>
            <person name="Tamura T."/>
        </authorList>
    </citation>
    <scope>NUCLEOTIDE SEQUENCE</scope>
    <source>
        <strain evidence="1">NBRC 16421</strain>
    </source>
</reference>
<comment type="caution">
    <text evidence="1">The sequence shown here is derived from an EMBL/GenBank/DDBJ whole genome shotgun (WGS) entry which is preliminary data.</text>
</comment>
<evidence type="ECO:0000313" key="1">
    <source>
        <dbReference type="EMBL" id="GIJ59585.1"/>
    </source>
</evidence>
<dbReference type="EMBL" id="BOPG01000047">
    <property type="protein sequence ID" value="GIJ59585.1"/>
    <property type="molecule type" value="Genomic_DNA"/>
</dbReference>
<accession>A0A8J3ZD92</accession>
<dbReference type="InterPro" id="IPR036278">
    <property type="entry name" value="Sialidase_sf"/>
</dbReference>